<proteinExistence type="predicted"/>
<sequence length="92" mass="10276">MIDLPGDRYPTWLNKSLIIPGLLSALKTIKIVNSTDSASNYISDFIYYGSFFIAKENRGMLSLYWNALFSAKSDKVVPLTLKKTAPSNPTNQ</sequence>
<gene>
    <name evidence="2" type="ORF">FUG_LOCUS535088</name>
    <name evidence="1" type="ORF">MDCFG202_LOCUS17268</name>
</gene>
<organism evidence="2">
    <name type="scientific">Gibberella zeae</name>
    <name type="common">Wheat head blight fungus</name>
    <name type="synonym">Fusarium graminearum</name>
    <dbReference type="NCBI Taxonomy" id="5518"/>
    <lineage>
        <taxon>Eukaryota</taxon>
        <taxon>Fungi</taxon>
        <taxon>Dikarya</taxon>
        <taxon>Ascomycota</taxon>
        <taxon>Pezizomycotina</taxon>
        <taxon>Sordariomycetes</taxon>
        <taxon>Hypocreomycetidae</taxon>
        <taxon>Hypocreales</taxon>
        <taxon>Nectriaceae</taxon>
        <taxon>Fusarium</taxon>
    </lineage>
</organism>
<dbReference type="EMBL" id="CAAKMV010000176">
    <property type="protein sequence ID" value="VIO63519.1"/>
    <property type="molecule type" value="Genomic_DNA"/>
</dbReference>
<evidence type="ECO:0000313" key="2">
    <source>
        <dbReference type="EMBL" id="VIO63519.1"/>
    </source>
</evidence>
<dbReference type="EMBL" id="CAJPIJ010000047">
    <property type="protein sequence ID" value="CAG1964087.1"/>
    <property type="molecule type" value="Genomic_DNA"/>
</dbReference>
<dbReference type="Proteomes" id="UP000746612">
    <property type="component" value="Unassembled WGS sequence"/>
</dbReference>
<reference evidence="2" key="1">
    <citation type="submission" date="2019-04" db="EMBL/GenBank/DDBJ databases">
        <authorList>
            <person name="Melise S."/>
            <person name="Noan J."/>
            <person name="Okalmin O."/>
        </authorList>
    </citation>
    <scope>NUCLEOTIDE SEQUENCE</scope>
    <source>
        <strain evidence="2">FN9</strain>
    </source>
</reference>
<reference evidence="1" key="2">
    <citation type="submission" date="2021-03" db="EMBL/GenBank/DDBJ databases">
        <authorList>
            <person name="Alouane T."/>
            <person name="Langin T."/>
            <person name="Bonhomme L."/>
        </authorList>
    </citation>
    <scope>NUCLEOTIDE SEQUENCE</scope>
    <source>
        <strain evidence="1">MDC_Fg202</strain>
    </source>
</reference>
<dbReference type="AlphaFoldDB" id="A0A4E9ELZ7"/>
<evidence type="ECO:0000313" key="1">
    <source>
        <dbReference type="EMBL" id="CAG1964087.1"/>
    </source>
</evidence>
<accession>A0A4E9ELZ7</accession>
<name>A0A4E9ELZ7_GIBZA</name>
<protein>
    <submittedName>
        <fullName evidence="2">Uncharacterized protein</fullName>
    </submittedName>
</protein>